<gene>
    <name evidence="10" type="ORF">A3Q56_07110</name>
</gene>
<dbReference type="Pfam" id="PF03234">
    <property type="entry name" value="CDC37_N"/>
    <property type="match status" value="1"/>
</dbReference>
<reference evidence="10 11" key="1">
    <citation type="submission" date="2016-04" db="EMBL/GenBank/DDBJ databases">
        <title>The genome of Intoshia linei affirms orthonectids as highly simplified spiralians.</title>
        <authorList>
            <person name="Mikhailov K.V."/>
            <person name="Slusarev G.S."/>
            <person name="Nikitin M.A."/>
            <person name="Logacheva M.D."/>
            <person name="Penin A."/>
            <person name="Aleoshin V."/>
            <person name="Panchin Y.V."/>
        </authorList>
    </citation>
    <scope>NUCLEOTIDE SEQUENCE [LARGE SCALE GENOMIC DNA]</scope>
    <source>
        <strain evidence="10">Intl2013</strain>
        <tissue evidence="10">Whole animal</tissue>
    </source>
</reference>
<proteinExistence type="inferred from homology"/>
<dbReference type="GO" id="GO:0051082">
    <property type="term" value="F:unfolded protein binding"/>
    <property type="evidence" value="ECO:0007669"/>
    <property type="project" value="TreeGrafter"/>
</dbReference>
<comment type="caution">
    <text evidence="10">The sequence shown here is derived from an EMBL/GenBank/DDBJ whole genome shotgun (WGS) entry which is preliminary data.</text>
</comment>
<dbReference type="GO" id="GO:0031072">
    <property type="term" value="F:heat shock protein binding"/>
    <property type="evidence" value="ECO:0007669"/>
    <property type="project" value="TreeGrafter"/>
</dbReference>
<keyword evidence="11" id="KW-1185">Reference proteome</keyword>
<keyword evidence="3" id="KW-0963">Cytoplasm</keyword>
<evidence type="ECO:0000256" key="5">
    <source>
        <dbReference type="ARBA" id="ARBA00031396"/>
    </source>
</evidence>
<dbReference type="SMART" id="SM01070">
    <property type="entry name" value="CDC37_M"/>
    <property type="match status" value="1"/>
</dbReference>
<protein>
    <recommendedName>
        <fullName evidence="5">Hsp90 chaperone protein kinase-targeting subunit</fullName>
    </recommendedName>
</protein>
<dbReference type="SMART" id="SM01069">
    <property type="entry name" value="CDC37_C"/>
    <property type="match status" value="1"/>
</dbReference>
<dbReference type="PANTHER" id="PTHR12800:SF4">
    <property type="entry name" value="HSP90 CO-CHAPERONE CDC37"/>
    <property type="match status" value="1"/>
</dbReference>
<evidence type="ECO:0000259" key="9">
    <source>
        <dbReference type="SMART" id="SM01071"/>
    </source>
</evidence>
<keyword evidence="10" id="KW-0808">Transferase</keyword>
<evidence type="ECO:0000313" key="10">
    <source>
        <dbReference type="EMBL" id="OAF65182.1"/>
    </source>
</evidence>
<dbReference type="GO" id="GO:0051087">
    <property type="term" value="F:protein-folding chaperone binding"/>
    <property type="evidence" value="ECO:0007669"/>
    <property type="project" value="TreeGrafter"/>
</dbReference>
<feature type="coiled-coil region" evidence="6">
    <location>
        <begin position="55"/>
        <end position="107"/>
    </location>
</feature>
<evidence type="ECO:0000256" key="2">
    <source>
        <dbReference type="ARBA" id="ARBA00006222"/>
    </source>
</evidence>
<dbReference type="InterPro" id="IPR038189">
    <property type="entry name" value="Cdc37_Hsp90-bd_sf"/>
</dbReference>
<comment type="subcellular location">
    <subcellularLocation>
        <location evidence="1">Cytoplasm</location>
    </subcellularLocation>
</comment>
<dbReference type="GO" id="GO:0006457">
    <property type="term" value="P:protein folding"/>
    <property type="evidence" value="ECO:0007669"/>
    <property type="project" value="TreeGrafter"/>
</dbReference>
<evidence type="ECO:0000259" key="8">
    <source>
        <dbReference type="SMART" id="SM01070"/>
    </source>
</evidence>
<feature type="domain" description="Cdc37 C-terminal" evidence="7">
    <location>
        <begin position="281"/>
        <end position="346"/>
    </location>
</feature>
<dbReference type="InterPro" id="IPR013873">
    <property type="entry name" value="Cdc37_C"/>
</dbReference>
<evidence type="ECO:0000256" key="3">
    <source>
        <dbReference type="ARBA" id="ARBA00022490"/>
    </source>
</evidence>
<dbReference type="Pfam" id="PF08565">
    <property type="entry name" value="CDC37_M"/>
    <property type="match status" value="1"/>
</dbReference>
<dbReference type="GO" id="GO:0016301">
    <property type="term" value="F:kinase activity"/>
    <property type="evidence" value="ECO:0007669"/>
    <property type="project" value="UniProtKB-KW"/>
</dbReference>
<organism evidence="10 11">
    <name type="scientific">Intoshia linei</name>
    <dbReference type="NCBI Taxonomy" id="1819745"/>
    <lineage>
        <taxon>Eukaryota</taxon>
        <taxon>Metazoa</taxon>
        <taxon>Spiralia</taxon>
        <taxon>Lophotrochozoa</taxon>
        <taxon>Mesozoa</taxon>
        <taxon>Orthonectida</taxon>
        <taxon>Rhopaluridae</taxon>
        <taxon>Intoshia</taxon>
    </lineage>
</organism>
<dbReference type="SUPFAM" id="SSF101391">
    <property type="entry name" value="Hsp90 co-chaperone CDC37"/>
    <property type="match status" value="1"/>
</dbReference>
<dbReference type="GO" id="GO:0005737">
    <property type="term" value="C:cytoplasm"/>
    <property type="evidence" value="ECO:0007669"/>
    <property type="project" value="UniProtKB-SubCell"/>
</dbReference>
<dbReference type="InterPro" id="IPR004918">
    <property type="entry name" value="Cdc37"/>
</dbReference>
<evidence type="ECO:0000256" key="1">
    <source>
        <dbReference type="ARBA" id="ARBA00004496"/>
    </source>
</evidence>
<dbReference type="Gene3D" id="1.20.58.610">
    <property type="entry name" value="Cdc37, Hsp90 binding domain"/>
    <property type="match status" value="1"/>
</dbReference>
<keyword evidence="4" id="KW-0143">Chaperone</keyword>
<dbReference type="Proteomes" id="UP000078046">
    <property type="component" value="Unassembled WGS sequence"/>
</dbReference>
<dbReference type="InterPro" id="IPR013855">
    <property type="entry name" value="Cdc37_N_dom"/>
</dbReference>
<evidence type="ECO:0000256" key="6">
    <source>
        <dbReference type="SAM" id="Coils"/>
    </source>
</evidence>
<feature type="domain" description="Cdc37 Hsp90 binding" evidence="8">
    <location>
        <begin position="124"/>
        <end position="277"/>
    </location>
</feature>
<evidence type="ECO:0000313" key="11">
    <source>
        <dbReference type="Proteomes" id="UP000078046"/>
    </source>
</evidence>
<dbReference type="InterPro" id="IPR013874">
    <property type="entry name" value="Cdc37_Hsp90-bd"/>
</dbReference>
<name>A0A177AUH9_9BILA</name>
<dbReference type="PANTHER" id="PTHR12800">
    <property type="entry name" value="CDC37-RELATED"/>
    <property type="match status" value="1"/>
</dbReference>
<dbReference type="AlphaFoldDB" id="A0A177AUH9"/>
<dbReference type="FunFam" id="1.20.58.610:FF:000001">
    <property type="entry name" value="Hsp90 co-chaperone Cdc37-like 1"/>
    <property type="match status" value="1"/>
</dbReference>
<dbReference type="GO" id="GO:0019901">
    <property type="term" value="F:protein kinase binding"/>
    <property type="evidence" value="ECO:0007669"/>
    <property type="project" value="InterPro"/>
</dbReference>
<evidence type="ECO:0000256" key="4">
    <source>
        <dbReference type="ARBA" id="ARBA00023186"/>
    </source>
</evidence>
<dbReference type="GO" id="GO:0050821">
    <property type="term" value="P:protein stabilization"/>
    <property type="evidence" value="ECO:0007669"/>
    <property type="project" value="TreeGrafter"/>
</dbReference>
<dbReference type="Gene3D" id="6.10.140.250">
    <property type="match status" value="1"/>
</dbReference>
<feature type="domain" description="Cdc37 N-terminal" evidence="9">
    <location>
        <begin position="2"/>
        <end position="126"/>
    </location>
</feature>
<sequence length="349" mass="41313">MALNYSKWDHIDISDDEDDTHPNVDTPSLFRWRHKARIEKMVEFDKEMLDFNGKYDNYIQKMNELKLKIKNGNQNNETQLNKWKKELEEAESHKQSWVLKRHELEKKKRLQPLNIDTICKDSTSKTFINKEFETTLEENYQNQSDFMNKYKDDIEKFGMYRKYDDSRKFLLDNSHLLCEYTSNYIVLWCLNLALEEKHALMEHVAHQATCLQFMFELSKTANIPPVQCINGFFDKLKMGDSKYLSCFNSELESYINRIRKRAQEKIEVARAEEEEEDRKNRLGPGGLDPVEVFKSLPPDLQQCFENKDIEMIKDVMSKLPPSEAEYHLRRYKSTILNGVHGSLGPSKII</sequence>
<keyword evidence="6" id="KW-0175">Coiled coil</keyword>
<evidence type="ECO:0000259" key="7">
    <source>
        <dbReference type="SMART" id="SM01069"/>
    </source>
</evidence>
<dbReference type="Pfam" id="PF08564">
    <property type="entry name" value="CDC37_C"/>
    <property type="match status" value="1"/>
</dbReference>
<dbReference type="OrthoDB" id="440202at2759"/>
<accession>A0A177AUH9</accession>
<comment type="similarity">
    <text evidence="2">Belongs to the CDC37 family.</text>
</comment>
<dbReference type="EMBL" id="LWCA01001407">
    <property type="protein sequence ID" value="OAF65182.1"/>
    <property type="molecule type" value="Genomic_DNA"/>
</dbReference>
<dbReference type="SMART" id="SM01071">
    <property type="entry name" value="CDC37_N"/>
    <property type="match status" value="1"/>
</dbReference>
<keyword evidence="10" id="KW-0418">Kinase</keyword>